<evidence type="ECO:0000313" key="6">
    <source>
        <dbReference type="EMBL" id="KAJ4388017.1"/>
    </source>
</evidence>
<feature type="chain" id="PRO_5040975142" description="Integral membrane protein" evidence="3">
    <location>
        <begin position="28"/>
        <end position="600"/>
    </location>
</feature>
<evidence type="ECO:0000259" key="4">
    <source>
        <dbReference type="Pfam" id="PF10348"/>
    </source>
</evidence>
<dbReference type="InterPro" id="IPR018825">
    <property type="entry name" value="DUF2427"/>
</dbReference>
<sequence length="600" mass="65466">MRLVTTSALRVASAAAILGLLIPTVLGHGEDEAMDMGMGSDETFSGNASQPESEIVPSYFAHPEHRGILLGHIGLMVLAWVIVLPLATMFSLARSRYTLPTQFAFLATNALGVLLSTIYNAKTPDLYPNNAHHKLGWLVTWILSAQVVVGLVGRVAGAFNKSQDDDAGAHATERRSFIPISQAAMDEHHRFHSGQYSPLCRTSNDSGQGTEPNTESLRSHSVSSSPDALASPIGEMAHKEFVEDDEDLEDNSPALPRGGTVHNLATKIGSKISSRAWNVIVFGYNFVDRTSVLLGFITLATGIIALARFFEGNQLFTGLAHWIKGGVFFWLGVVTLGRWAGCFGELGWAWNIRPKSASKRWTPTAEFVESFLIFFYGSTNIFLEHLSKPGGDWSFEDLEHVSITVLFIGGGLCGMLIESTRIRDLLNTTVTTAIDENYDDRDEREAALSEPATYGFSTNPIPALVILLLGIMMSSHTQKSMVSSMVHKQWGTMLTGASFARGLSYVIVYLKPPTSVLPSRPPTELLAAFGLMTGGIIFMASSGDTVAAMEHNNLDAMFFYTVTMGLVGIFMAWEIMLIAIKGWAVRREAGRPLIRRFYSA</sequence>
<reference evidence="6" key="1">
    <citation type="submission" date="2022-10" db="EMBL/GenBank/DDBJ databases">
        <title>Tapping the CABI collections for fungal endophytes: first genome assemblies for Collariella, Neodidymelliopsis, Ascochyta clinopodiicola, Didymella pomorum, Didymosphaeria variabile, Neocosmospora piperis and Neocucurbitaria cava.</title>
        <authorList>
            <person name="Hill R."/>
        </authorList>
    </citation>
    <scope>NUCLEOTIDE SEQUENCE</scope>
    <source>
        <strain evidence="6">IMI 355082</strain>
    </source>
</reference>
<feature type="domain" description="Protein YTP1-like C-terminal" evidence="5">
    <location>
        <begin position="295"/>
        <end position="582"/>
    </location>
</feature>
<keyword evidence="2" id="KW-0812">Transmembrane</keyword>
<dbReference type="InterPro" id="IPR018827">
    <property type="entry name" value="YTP1_C"/>
</dbReference>
<proteinExistence type="predicted"/>
<feature type="transmembrane region" description="Helical" evidence="2">
    <location>
        <begin position="490"/>
        <end position="510"/>
    </location>
</feature>
<dbReference type="PANTHER" id="PTHR31685:SF3">
    <property type="entry name" value="INTEGRAL MEMBRANE PROTEIN (AFU_ORTHOLOGUE AFUA_6G12730)"/>
    <property type="match status" value="1"/>
</dbReference>
<name>A0A9W8YQL9_9PEZI</name>
<dbReference type="AlphaFoldDB" id="A0A9W8YQL9"/>
<feature type="transmembrane region" description="Helical" evidence="2">
    <location>
        <begin position="398"/>
        <end position="417"/>
    </location>
</feature>
<accession>A0A9W8YQL9</accession>
<feature type="transmembrane region" description="Helical" evidence="2">
    <location>
        <begin position="461"/>
        <end position="478"/>
    </location>
</feature>
<evidence type="ECO:0000256" key="1">
    <source>
        <dbReference type="SAM" id="MobiDB-lite"/>
    </source>
</evidence>
<organism evidence="6 7">
    <name type="scientific">Gnomoniopsis smithogilvyi</name>
    <dbReference type="NCBI Taxonomy" id="1191159"/>
    <lineage>
        <taxon>Eukaryota</taxon>
        <taxon>Fungi</taxon>
        <taxon>Dikarya</taxon>
        <taxon>Ascomycota</taxon>
        <taxon>Pezizomycotina</taxon>
        <taxon>Sordariomycetes</taxon>
        <taxon>Sordariomycetidae</taxon>
        <taxon>Diaporthales</taxon>
        <taxon>Gnomoniaceae</taxon>
        <taxon>Gnomoniopsis</taxon>
    </lineage>
</organism>
<dbReference type="Proteomes" id="UP001140453">
    <property type="component" value="Unassembled WGS sequence"/>
</dbReference>
<keyword evidence="2" id="KW-0472">Membrane</keyword>
<gene>
    <name evidence="6" type="ORF">N0V93_008622</name>
</gene>
<feature type="transmembrane region" description="Helical" evidence="2">
    <location>
        <begin position="67"/>
        <end position="87"/>
    </location>
</feature>
<feature type="compositionally biased region" description="Polar residues" evidence="1">
    <location>
        <begin position="195"/>
        <end position="226"/>
    </location>
</feature>
<feature type="region of interest" description="Disordered" evidence="1">
    <location>
        <begin position="195"/>
        <end position="229"/>
    </location>
</feature>
<keyword evidence="7" id="KW-1185">Reference proteome</keyword>
<dbReference type="Pfam" id="PF10348">
    <property type="entry name" value="DUF2427"/>
    <property type="match status" value="1"/>
</dbReference>
<evidence type="ECO:0000256" key="2">
    <source>
        <dbReference type="SAM" id="Phobius"/>
    </source>
</evidence>
<dbReference type="OrthoDB" id="4005299at2759"/>
<evidence type="ECO:0000259" key="5">
    <source>
        <dbReference type="Pfam" id="PF10355"/>
    </source>
</evidence>
<feature type="transmembrane region" description="Helical" evidence="2">
    <location>
        <begin position="99"/>
        <end position="119"/>
    </location>
</feature>
<keyword evidence="3" id="KW-0732">Signal</keyword>
<feature type="transmembrane region" description="Helical" evidence="2">
    <location>
        <begin position="292"/>
        <end position="310"/>
    </location>
</feature>
<feature type="transmembrane region" description="Helical" evidence="2">
    <location>
        <begin position="322"/>
        <end position="340"/>
    </location>
</feature>
<evidence type="ECO:0000256" key="3">
    <source>
        <dbReference type="SAM" id="SignalP"/>
    </source>
</evidence>
<dbReference type="PANTHER" id="PTHR31685">
    <property type="entry name" value="INTEGRAL MEMBRANE PROTEIN (AFU_ORTHOLOGUE AFUA_6G12730)-RELATED"/>
    <property type="match status" value="1"/>
</dbReference>
<protein>
    <recommendedName>
        <fullName evidence="8">Integral membrane protein</fullName>
    </recommendedName>
</protein>
<keyword evidence="2" id="KW-1133">Transmembrane helix</keyword>
<feature type="transmembrane region" description="Helical" evidence="2">
    <location>
        <begin position="135"/>
        <end position="153"/>
    </location>
</feature>
<feature type="transmembrane region" description="Helical" evidence="2">
    <location>
        <begin position="557"/>
        <end position="580"/>
    </location>
</feature>
<evidence type="ECO:0000313" key="7">
    <source>
        <dbReference type="Proteomes" id="UP001140453"/>
    </source>
</evidence>
<feature type="domain" description="DUF2427" evidence="4">
    <location>
        <begin position="58"/>
        <end position="154"/>
    </location>
</feature>
<dbReference type="Pfam" id="PF10355">
    <property type="entry name" value="Ytp1"/>
    <property type="match status" value="1"/>
</dbReference>
<feature type="transmembrane region" description="Helical" evidence="2">
    <location>
        <begin position="522"/>
        <end position="542"/>
    </location>
</feature>
<dbReference type="EMBL" id="JAPEVB010000005">
    <property type="protein sequence ID" value="KAJ4388017.1"/>
    <property type="molecule type" value="Genomic_DNA"/>
</dbReference>
<feature type="signal peptide" evidence="3">
    <location>
        <begin position="1"/>
        <end position="27"/>
    </location>
</feature>
<comment type="caution">
    <text evidence="6">The sequence shown here is derived from an EMBL/GenBank/DDBJ whole genome shotgun (WGS) entry which is preliminary data.</text>
</comment>
<evidence type="ECO:0008006" key="8">
    <source>
        <dbReference type="Google" id="ProtNLM"/>
    </source>
</evidence>
<feature type="transmembrane region" description="Helical" evidence="2">
    <location>
        <begin position="361"/>
        <end position="378"/>
    </location>
</feature>